<dbReference type="Pfam" id="PF12697">
    <property type="entry name" value="Abhydrolase_6"/>
    <property type="match status" value="1"/>
</dbReference>
<dbReference type="OrthoDB" id="8444301at2"/>
<dbReference type="EMBL" id="LGKP01000019">
    <property type="protein sequence ID" value="KPL87064.1"/>
    <property type="molecule type" value="Genomic_DNA"/>
</dbReference>
<dbReference type="InterPro" id="IPR000073">
    <property type="entry name" value="AB_hydrolase_1"/>
</dbReference>
<dbReference type="AlphaFoldDB" id="A0A0P6YC19"/>
<evidence type="ECO:0000313" key="2">
    <source>
        <dbReference type="EMBL" id="KPL87064.1"/>
    </source>
</evidence>
<dbReference type="SUPFAM" id="SSF53474">
    <property type="entry name" value="alpha/beta-Hydrolases"/>
    <property type="match status" value="1"/>
</dbReference>
<evidence type="ECO:0000259" key="1">
    <source>
        <dbReference type="Pfam" id="PF12697"/>
    </source>
</evidence>
<dbReference type="STRING" id="70996.SE18_11280"/>
<proteinExistence type="predicted"/>
<organism evidence="2 3">
    <name type="scientific">Herpetosiphon geysericola</name>
    <dbReference type="NCBI Taxonomy" id="70996"/>
    <lineage>
        <taxon>Bacteria</taxon>
        <taxon>Bacillati</taxon>
        <taxon>Chloroflexota</taxon>
        <taxon>Chloroflexia</taxon>
        <taxon>Herpetosiphonales</taxon>
        <taxon>Herpetosiphonaceae</taxon>
        <taxon>Herpetosiphon</taxon>
    </lineage>
</organism>
<evidence type="ECO:0000313" key="3">
    <source>
        <dbReference type="Proteomes" id="UP000050277"/>
    </source>
</evidence>
<dbReference type="PANTHER" id="PTHR43194:SF2">
    <property type="entry name" value="PEROXISOMAL MEMBRANE PROTEIN LPX1"/>
    <property type="match status" value="1"/>
</dbReference>
<keyword evidence="3" id="KW-1185">Reference proteome</keyword>
<comment type="caution">
    <text evidence="2">The sequence shown here is derived from an EMBL/GenBank/DDBJ whole genome shotgun (WGS) entry which is preliminary data.</text>
</comment>
<gene>
    <name evidence="2" type="ORF">SE18_11280</name>
</gene>
<reference evidence="2 3" key="1">
    <citation type="submission" date="2015-07" db="EMBL/GenBank/DDBJ databases">
        <title>Whole genome sequence of Herpetosiphon geysericola DSM 7119.</title>
        <authorList>
            <person name="Hemp J."/>
            <person name="Ward L.M."/>
            <person name="Pace L.A."/>
            <person name="Fischer W.W."/>
        </authorList>
    </citation>
    <scope>NUCLEOTIDE SEQUENCE [LARGE SCALE GENOMIC DNA]</scope>
    <source>
        <strain evidence="2 3">DSM 7119</strain>
    </source>
</reference>
<accession>A0A0P6YC19</accession>
<dbReference type="RefSeq" id="WP_054534558.1">
    <property type="nucleotide sequence ID" value="NZ_LGKP01000019.1"/>
</dbReference>
<name>A0A0P6YC19_9CHLR</name>
<dbReference type="InterPro" id="IPR050228">
    <property type="entry name" value="Carboxylesterase_BioH"/>
</dbReference>
<dbReference type="Gene3D" id="3.40.50.1820">
    <property type="entry name" value="alpha/beta hydrolase"/>
    <property type="match status" value="1"/>
</dbReference>
<dbReference type="Proteomes" id="UP000050277">
    <property type="component" value="Unassembled WGS sequence"/>
</dbReference>
<protein>
    <recommendedName>
        <fullName evidence="1">AB hydrolase-1 domain-containing protein</fullName>
    </recommendedName>
</protein>
<feature type="domain" description="AB hydrolase-1" evidence="1">
    <location>
        <begin position="123"/>
        <end position="335"/>
    </location>
</feature>
<sequence>MLRFGRALIKFGRGLLGWLGIFNLLSAIANAPNLGWLAQRRNDGLLGALLAVWGWRGGRWRWLSVWLAVPIQLGLASVRSLWHNPLHNFAAGSSSCEPIKIMLDSGQHVPGLWYAKSHTNTAILYLHGAGNDKTRYATRAIDQLQQAGFSVLAIDLAGQGENPRTLDVPDSNTDVAAGVAWLRQHAQKVVVVAVSLGGCIGSRAIADGVAVDGLVIIGSPVVLDLESNHYIRSEIRAFLRPSFWQYPDRMTLFQLWQQWQAPPMRIAIGFNQLFPTLNLNDSLSRIRAPILLVYGQRDRIAPYQAVLSNLATIPDVTLQLMPGHSHLTLPMESFPLSAITTWIHERIESSEGATNV</sequence>
<dbReference type="PANTHER" id="PTHR43194">
    <property type="entry name" value="HYDROLASE ALPHA/BETA FOLD FAMILY"/>
    <property type="match status" value="1"/>
</dbReference>
<dbReference type="InterPro" id="IPR029058">
    <property type="entry name" value="AB_hydrolase_fold"/>
</dbReference>